<dbReference type="Pfam" id="PF22633">
    <property type="entry name" value="F5_F8_type_C_2"/>
    <property type="match status" value="1"/>
</dbReference>
<name>A0A6P7KN95_BETSP</name>
<dbReference type="GO" id="GO:0042806">
    <property type="term" value="F:fucose binding"/>
    <property type="evidence" value="ECO:0007669"/>
    <property type="project" value="UniProtKB-ARBA"/>
</dbReference>
<evidence type="ECO:0000256" key="6">
    <source>
        <dbReference type="ARBA" id="ARBA00022837"/>
    </source>
</evidence>
<dbReference type="PANTHER" id="PTHR45713:SF6">
    <property type="entry name" value="F5_8 TYPE C DOMAIN-CONTAINING PROTEIN"/>
    <property type="match status" value="1"/>
</dbReference>
<comment type="similarity">
    <text evidence="2">Belongs to the fucolectin family.</text>
</comment>
<accession>A0A6P7KN95</accession>
<evidence type="ECO:0000256" key="2">
    <source>
        <dbReference type="ARBA" id="ARBA00010147"/>
    </source>
</evidence>
<evidence type="ECO:0000256" key="7">
    <source>
        <dbReference type="ARBA" id="ARBA00023157"/>
    </source>
</evidence>
<comment type="subunit">
    <text evidence="3">Homotrimer.</text>
</comment>
<dbReference type="GO" id="GO:0046872">
    <property type="term" value="F:metal ion binding"/>
    <property type="evidence" value="ECO:0007669"/>
    <property type="project" value="UniProtKB-KW"/>
</dbReference>
<protein>
    <submittedName>
        <fullName evidence="10">Macrophage mannose receptor 1-like isoform X1</fullName>
    </submittedName>
</protein>
<dbReference type="GO" id="GO:0010185">
    <property type="term" value="P:regulation of cellular defense response"/>
    <property type="evidence" value="ECO:0007669"/>
    <property type="project" value="UniProtKB-ARBA"/>
</dbReference>
<comment type="function">
    <text evidence="1">Acts as a defensive agent. Recognizes blood group fucosylated oligosaccharides including A, B, H and Lewis B-type antigens. Does not recognize Lewis A antigen and has low affinity for monovalent haptens.</text>
</comment>
<dbReference type="GeneID" id="114842595"/>
<organism evidence="9 10">
    <name type="scientific">Betta splendens</name>
    <name type="common">Siamese fighting fish</name>
    <dbReference type="NCBI Taxonomy" id="158456"/>
    <lineage>
        <taxon>Eukaryota</taxon>
        <taxon>Metazoa</taxon>
        <taxon>Chordata</taxon>
        <taxon>Craniata</taxon>
        <taxon>Vertebrata</taxon>
        <taxon>Euteleostomi</taxon>
        <taxon>Actinopterygii</taxon>
        <taxon>Neopterygii</taxon>
        <taxon>Teleostei</taxon>
        <taxon>Neoteleostei</taxon>
        <taxon>Acanthomorphata</taxon>
        <taxon>Anabantaria</taxon>
        <taxon>Anabantiformes</taxon>
        <taxon>Anabantoidei</taxon>
        <taxon>Osphronemidae</taxon>
        <taxon>Betta</taxon>
    </lineage>
</organism>
<dbReference type="InterPro" id="IPR006585">
    <property type="entry name" value="FTP1"/>
</dbReference>
<dbReference type="InterPro" id="IPR001304">
    <property type="entry name" value="C-type_lectin-like"/>
</dbReference>
<keyword evidence="5" id="KW-0430">Lectin</keyword>
<evidence type="ECO:0000313" key="9">
    <source>
        <dbReference type="Proteomes" id="UP000515150"/>
    </source>
</evidence>
<dbReference type="PROSITE" id="PS50041">
    <property type="entry name" value="C_TYPE_LECTIN_2"/>
    <property type="match status" value="1"/>
</dbReference>
<dbReference type="KEGG" id="bspl:114842595"/>
<keyword evidence="7" id="KW-1015">Disulfide bond</keyword>
<dbReference type="Gene3D" id="3.10.100.10">
    <property type="entry name" value="Mannose-Binding Protein A, subunit A"/>
    <property type="match status" value="1"/>
</dbReference>
<dbReference type="SMART" id="SM00607">
    <property type="entry name" value="FTP"/>
    <property type="match status" value="1"/>
</dbReference>
<keyword evidence="9" id="KW-1185">Reference proteome</keyword>
<dbReference type="InterPro" id="IPR051941">
    <property type="entry name" value="BG_Antigen-Binding_Lectin"/>
</dbReference>
<dbReference type="SMART" id="SM00034">
    <property type="entry name" value="CLECT"/>
    <property type="match status" value="1"/>
</dbReference>
<dbReference type="CDD" id="cd00037">
    <property type="entry name" value="CLECT"/>
    <property type="match status" value="1"/>
</dbReference>
<proteinExistence type="inferred from homology"/>
<dbReference type="InterPro" id="IPR016187">
    <property type="entry name" value="CTDL_fold"/>
</dbReference>
<dbReference type="InterPro" id="IPR016186">
    <property type="entry name" value="C-type_lectin-like/link_sf"/>
</dbReference>
<reference evidence="10" key="1">
    <citation type="submission" date="2025-08" db="UniProtKB">
        <authorList>
            <consortium name="RefSeq"/>
        </authorList>
    </citation>
    <scope>IDENTIFICATION</scope>
</reference>
<sequence length="284" mass="32819">MLVTNENRLQEGEAVRMMWSLLFMSLIIVSNTQNLIKVGRTSQSSTWKDGSVAYSSERAVDGIWTQCADTNGNNSNWWSADLLCLYEIYNIMIYNINQSNIIMKGAQIVIGNSSEKTNTTGNVCKTITNFTLNQNNTFQCDGGSIWGRYVTIYLQTNILILCEVQIYGIRKGLMLIPENRTWLDSLIYCRDHNMDLAYIHDNETQAWAELELQNSNSPFVWLGLHYTCTLGFWFWVGGHPLQYKNWDPNEKRKNECDMSVAMKKDNHSWYSKPDNETFNFMCII</sequence>
<evidence type="ECO:0000256" key="4">
    <source>
        <dbReference type="ARBA" id="ARBA00022723"/>
    </source>
</evidence>
<feature type="domain" description="C-type lectin" evidence="8">
    <location>
        <begin position="178"/>
        <end position="283"/>
    </location>
</feature>
<dbReference type="RefSeq" id="XP_028984077.1">
    <property type="nucleotide sequence ID" value="XM_029128244.3"/>
</dbReference>
<keyword evidence="6" id="KW-0106">Calcium</keyword>
<dbReference type="GO" id="GO:0001868">
    <property type="term" value="P:regulation of complement activation, lectin pathway"/>
    <property type="evidence" value="ECO:0007669"/>
    <property type="project" value="UniProtKB-ARBA"/>
</dbReference>
<dbReference type="InterPro" id="IPR008979">
    <property type="entry name" value="Galactose-bd-like_sf"/>
</dbReference>
<dbReference type="Proteomes" id="UP000515150">
    <property type="component" value="Chromosome 16"/>
</dbReference>
<dbReference type="OrthoDB" id="441660at2759"/>
<evidence type="ECO:0000259" key="8">
    <source>
        <dbReference type="PROSITE" id="PS50041"/>
    </source>
</evidence>
<evidence type="ECO:0000256" key="5">
    <source>
        <dbReference type="ARBA" id="ARBA00022734"/>
    </source>
</evidence>
<dbReference type="PANTHER" id="PTHR45713">
    <property type="entry name" value="FTP DOMAIN-CONTAINING PROTEIN"/>
    <property type="match status" value="1"/>
</dbReference>
<evidence type="ECO:0000313" key="10">
    <source>
        <dbReference type="RefSeq" id="XP_028984077.1"/>
    </source>
</evidence>
<dbReference type="Gene3D" id="2.60.120.260">
    <property type="entry name" value="Galactose-binding domain-like"/>
    <property type="match status" value="1"/>
</dbReference>
<keyword evidence="4" id="KW-0479">Metal-binding</keyword>
<evidence type="ECO:0000256" key="3">
    <source>
        <dbReference type="ARBA" id="ARBA00011233"/>
    </source>
</evidence>
<dbReference type="Pfam" id="PF00059">
    <property type="entry name" value="Lectin_C"/>
    <property type="match status" value="1"/>
</dbReference>
<evidence type="ECO:0000256" key="1">
    <source>
        <dbReference type="ARBA" id="ARBA00002219"/>
    </source>
</evidence>
<dbReference type="AlphaFoldDB" id="A0A6P7KN95"/>
<dbReference type="SUPFAM" id="SSF49785">
    <property type="entry name" value="Galactose-binding domain-like"/>
    <property type="match status" value="1"/>
</dbReference>
<gene>
    <name evidence="10" type="primary">LOC114842595</name>
</gene>
<dbReference type="SUPFAM" id="SSF56436">
    <property type="entry name" value="C-type lectin-like"/>
    <property type="match status" value="1"/>
</dbReference>